<dbReference type="KEGG" id="hha:Hhal_0038"/>
<evidence type="ECO:0000256" key="2">
    <source>
        <dbReference type="ARBA" id="ARBA00008150"/>
    </source>
</evidence>
<sequence length="329" mass="36258">MGIPDRAWFLRALLCAGLFWIANGQVALAEGTDRGAGEEGREALNRMVEALDQHSYEGIFVYARAGVVETVHIVHRAGDSGRHQRLEMLTGSHREMIRTPEGALLAGPIAKGDRLRGSGVVTSLGEGWPRADSISEDLYRIQLQGEGRVAGRPTTVIAVEPLDQLRYGHRLWVDEESGLPLHAQLLDGRRVIERLLFTSFTLRDDIDAEELEPVGEAQRRVERRLAEESDDSGEPEWEVIDVPAGFSRIAHGRIPSPEPGQDPIEHLLFSDGLASVSVYIAPEPGGNEGQARAGALHAYERPVEDHQVTAIGDVPAKTVERFARQTRRR</sequence>
<dbReference type="EMBL" id="CP000544">
    <property type="protein sequence ID" value="ABM60833.1"/>
    <property type="molecule type" value="Genomic_DNA"/>
</dbReference>
<dbReference type="Pfam" id="PF03888">
    <property type="entry name" value="MucB_RseB"/>
    <property type="match status" value="1"/>
</dbReference>
<name>A1WT21_HALHL</name>
<evidence type="ECO:0000259" key="5">
    <source>
        <dbReference type="Pfam" id="PF03888"/>
    </source>
</evidence>
<dbReference type="Pfam" id="PF17188">
    <property type="entry name" value="MucB_RseB_C"/>
    <property type="match status" value="1"/>
</dbReference>
<evidence type="ECO:0000313" key="8">
    <source>
        <dbReference type="Proteomes" id="UP000000647"/>
    </source>
</evidence>
<dbReference type="GO" id="GO:0032885">
    <property type="term" value="P:regulation of polysaccharide biosynthetic process"/>
    <property type="evidence" value="ECO:0007669"/>
    <property type="project" value="TreeGrafter"/>
</dbReference>
<evidence type="ECO:0000256" key="4">
    <source>
        <dbReference type="ARBA" id="ARBA00022764"/>
    </source>
</evidence>
<dbReference type="AlphaFoldDB" id="A1WT21"/>
<feature type="domain" description="MucB/RseB N-terminal" evidence="5">
    <location>
        <begin position="41"/>
        <end position="214"/>
    </location>
</feature>
<dbReference type="Gene3D" id="3.30.200.100">
    <property type="entry name" value="MucB/RseB, C-terminal domain"/>
    <property type="match status" value="1"/>
</dbReference>
<comment type="similarity">
    <text evidence="2">Belongs to the RseB family.</text>
</comment>
<dbReference type="OrthoDB" id="7067274at2"/>
<dbReference type="CDD" id="cd16327">
    <property type="entry name" value="RseB"/>
    <property type="match status" value="1"/>
</dbReference>
<dbReference type="GO" id="GO:0030288">
    <property type="term" value="C:outer membrane-bounded periplasmic space"/>
    <property type="evidence" value="ECO:0007669"/>
    <property type="project" value="TreeGrafter"/>
</dbReference>
<gene>
    <name evidence="7" type="ordered locus">Hhal_0038</name>
</gene>
<keyword evidence="3" id="KW-0732">Signal</keyword>
<dbReference type="InterPro" id="IPR038484">
    <property type="entry name" value="MucB/RseB_C_sf"/>
</dbReference>
<feature type="domain" description="MucB/RseB C-terminal" evidence="6">
    <location>
        <begin position="234"/>
        <end position="326"/>
    </location>
</feature>
<comment type="subcellular location">
    <subcellularLocation>
        <location evidence="1">Periplasm</location>
    </subcellularLocation>
</comment>
<keyword evidence="8" id="KW-1185">Reference proteome</keyword>
<dbReference type="GO" id="GO:0045152">
    <property type="term" value="F:antisigma factor binding"/>
    <property type="evidence" value="ECO:0007669"/>
    <property type="project" value="TreeGrafter"/>
</dbReference>
<evidence type="ECO:0000256" key="3">
    <source>
        <dbReference type="ARBA" id="ARBA00022729"/>
    </source>
</evidence>
<dbReference type="eggNOG" id="COG3026">
    <property type="taxonomic scope" value="Bacteria"/>
</dbReference>
<dbReference type="STRING" id="349124.Hhal_0038"/>
<dbReference type="PIRSF" id="PIRSF005427">
    <property type="entry name" value="RseB"/>
    <property type="match status" value="1"/>
</dbReference>
<dbReference type="InterPro" id="IPR005588">
    <property type="entry name" value="MucB_RseB"/>
</dbReference>
<dbReference type="RefSeq" id="WP_011812856.1">
    <property type="nucleotide sequence ID" value="NC_008789.1"/>
</dbReference>
<dbReference type="PANTHER" id="PTHR38782:SF1">
    <property type="entry name" value="SIGMA-E FACTOR REGULATORY PROTEIN RSEB"/>
    <property type="match status" value="1"/>
</dbReference>
<protein>
    <submittedName>
        <fullName evidence="7">Sigma E regulatory protein, MucB/RseB</fullName>
    </submittedName>
</protein>
<proteinExistence type="inferred from homology"/>
<dbReference type="InterPro" id="IPR033434">
    <property type="entry name" value="MucB/RseB_N"/>
</dbReference>
<accession>A1WT21</accession>
<dbReference type="Proteomes" id="UP000000647">
    <property type="component" value="Chromosome"/>
</dbReference>
<evidence type="ECO:0000259" key="6">
    <source>
        <dbReference type="Pfam" id="PF17188"/>
    </source>
</evidence>
<dbReference type="Gene3D" id="2.50.20.10">
    <property type="entry name" value="Lipoprotein localisation LolA/LolB/LppX"/>
    <property type="match status" value="1"/>
</dbReference>
<dbReference type="HOGENOM" id="CLU_054710_0_1_6"/>
<keyword evidence="4" id="KW-0574">Periplasm</keyword>
<evidence type="ECO:0000256" key="1">
    <source>
        <dbReference type="ARBA" id="ARBA00004418"/>
    </source>
</evidence>
<evidence type="ECO:0000313" key="7">
    <source>
        <dbReference type="EMBL" id="ABM60833.1"/>
    </source>
</evidence>
<dbReference type="PANTHER" id="PTHR38782">
    <property type="match status" value="1"/>
</dbReference>
<organism evidence="7 8">
    <name type="scientific">Halorhodospira halophila (strain DSM 244 / SL1)</name>
    <name type="common">Ectothiorhodospira halophila (strain DSM 244 / SL1)</name>
    <dbReference type="NCBI Taxonomy" id="349124"/>
    <lineage>
        <taxon>Bacteria</taxon>
        <taxon>Pseudomonadati</taxon>
        <taxon>Pseudomonadota</taxon>
        <taxon>Gammaproteobacteria</taxon>
        <taxon>Chromatiales</taxon>
        <taxon>Ectothiorhodospiraceae</taxon>
        <taxon>Halorhodospira</taxon>
    </lineage>
</organism>
<reference evidence="8" key="1">
    <citation type="submission" date="2006-12" db="EMBL/GenBank/DDBJ databases">
        <title>Complete sequence of Halorhodospira halophila SL1.</title>
        <authorList>
            <consortium name="US DOE Joint Genome Institute"/>
            <person name="Copeland A."/>
            <person name="Lucas S."/>
            <person name="Lapidus A."/>
            <person name="Barry K."/>
            <person name="Detter J.C."/>
            <person name="Glavina del Rio T."/>
            <person name="Hammon N."/>
            <person name="Israni S."/>
            <person name="Dalin E."/>
            <person name="Tice H."/>
            <person name="Pitluck S."/>
            <person name="Saunders E."/>
            <person name="Brettin T."/>
            <person name="Bruce D."/>
            <person name="Han C."/>
            <person name="Tapia R."/>
            <person name="Schmutz J."/>
            <person name="Larimer F."/>
            <person name="Land M."/>
            <person name="Hauser L."/>
            <person name="Kyrpides N."/>
            <person name="Mikhailova N."/>
            <person name="Hoff W."/>
            <person name="Richardson P."/>
        </authorList>
    </citation>
    <scope>NUCLEOTIDE SEQUENCE [LARGE SCALE GENOMIC DNA]</scope>
    <source>
        <strain evidence="8">DSM 244 / SL1</strain>
    </source>
</reference>
<reference evidence="7 8" key="2">
    <citation type="journal article" date="2013" name="Stand. Genomic Sci.">
        <title>Complete genome sequence of Halorhodospira halophila SL1.</title>
        <authorList>
            <person name="Challacombe J.F."/>
            <person name="Majid S."/>
            <person name="Deole R."/>
            <person name="Brettin T.S."/>
            <person name="Bruce D."/>
            <person name="Delano S.F."/>
            <person name="Detter J.C."/>
            <person name="Gleasner C.D."/>
            <person name="Han C.S."/>
            <person name="Misra M."/>
            <person name="Reitenga K.G."/>
            <person name="Mikhailova N."/>
            <person name="Woyke T."/>
            <person name="Pitluck S."/>
            <person name="Nolan M."/>
            <person name="Land M.L."/>
            <person name="Saunders E."/>
            <person name="Tapia R."/>
            <person name="Lapidus A."/>
            <person name="Ivanova N."/>
            <person name="Hoff W.D."/>
        </authorList>
    </citation>
    <scope>NUCLEOTIDE SEQUENCE [LARGE SCALE GENOMIC DNA]</scope>
    <source>
        <strain evidence="8">DSM 244 / SL1</strain>
    </source>
</reference>
<dbReference type="InterPro" id="IPR033436">
    <property type="entry name" value="MucB/RseB_C"/>
</dbReference>